<dbReference type="RefSeq" id="WP_157459658.1">
    <property type="nucleotide sequence ID" value="NZ_WQLB01000016.1"/>
</dbReference>
<evidence type="ECO:0000313" key="3">
    <source>
        <dbReference type="Proteomes" id="UP000483286"/>
    </source>
</evidence>
<reference evidence="2 3" key="1">
    <citation type="submission" date="2019-12" db="EMBL/GenBank/DDBJ databases">
        <title>Deinococcus sp. HMF7620 Genome sequencing and assembly.</title>
        <authorList>
            <person name="Kang H."/>
            <person name="Kim H."/>
            <person name="Joh K."/>
        </authorList>
    </citation>
    <scope>NUCLEOTIDE SEQUENCE [LARGE SCALE GENOMIC DNA]</scope>
    <source>
        <strain evidence="2 3">HMF7620</strain>
    </source>
</reference>
<name>A0A7C9M9C9_9DEIO</name>
<gene>
    <name evidence="2" type="ORF">GO986_12585</name>
</gene>
<dbReference type="InterPro" id="IPR032793">
    <property type="entry name" value="RE_EcoO109IR"/>
</dbReference>
<dbReference type="EMBL" id="WQLB01000016">
    <property type="protein sequence ID" value="MVN87603.1"/>
    <property type="molecule type" value="Genomic_DNA"/>
</dbReference>
<organism evidence="2 3">
    <name type="scientific">Deinococcus arboris</name>
    <dbReference type="NCBI Taxonomy" id="2682977"/>
    <lineage>
        <taxon>Bacteria</taxon>
        <taxon>Thermotogati</taxon>
        <taxon>Deinococcota</taxon>
        <taxon>Deinococci</taxon>
        <taxon>Deinococcales</taxon>
        <taxon>Deinococcaceae</taxon>
        <taxon>Deinococcus</taxon>
    </lineage>
</organism>
<protein>
    <recommendedName>
        <fullName evidence="1">Type II restriction endonuclease EcoO109IR domain-containing protein</fullName>
    </recommendedName>
</protein>
<sequence>MDPLLSVEDPSLYDLLEGERPFYLDLVHIEATQGLAAKVNEAISRGLGTVGELAEQDISALPRLSPALKERLELAQKGVRHILANLASLLQNINLTSEEQKEVMYVVQSHHLLRPWLQLRQQIESLGIDLEQRSSIDRFVFREFFASKSFKFYLGRHKKIASLQIENFFPNPYLQAITVPVYGHKTFRDLIKSLIEAHLVAGQETAYGWMSEALISAFASRVVPGKPRGRQNETHRENPLKEIDAYFRSPSGEIDLISLKAGPMTINDSAAIEMRNKFKVLIEDFKRPFQERRYTQELTKDGSTIKSVIYGVTYGREVDLTNKPRIVKEGGAEVEIKVGKALWRHVSGYDDMYLVILEGLQEGYQRFEAMYGIDLPELLEAKIDEVSIAAKTRFGLQTTNLTDPEFWQQLARGVFEEIGSTP</sequence>
<evidence type="ECO:0000313" key="2">
    <source>
        <dbReference type="EMBL" id="MVN87603.1"/>
    </source>
</evidence>
<dbReference type="Proteomes" id="UP000483286">
    <property type="component" value="Unassembled WGS sequence"/>
</dbReference>
<feature type="domain" description="Type II restriction endonuclease EcoO109IR" evidence="1">
    <location>
        <begin position="148"/>
        <end position="362"/>
    </location>
</feature>
<dbReference type="InterPro" id="IPR011335">
    <property type="entry name" value="Restrct_endonuc-II-like"/>
</dbReference>
<accession>A0A7C9M9C9</accession>
<dbReference type="Pfam" id="PF14511">
    <property type="entry name" value="RE_EcoO109I"/>
    <property type="match status" value="1"/>
</dbReference>
<dbReference type="AlphaFoldDB" id="A0A7C9M9C9"/>
<dbReference type="Gene3D" id="3.40.1560.10">
    <property type="entry name" value="type ii restriction endonuclease, domain 2"/>
    <property type="match status" value="1"/>
</dbReference>
<evidence type="ECO:0000259" key="1">
    <source>
        <dbReference type="Pfam" id="PF14511"/>
    </source>
</evidence>
<comment type="caution">
    <text evidence="2">The sequence shown here is derived from an EMBL/GenBank/DDBJ whole genome shotgun (WGS) entry which is preliminary data.</text>
</comment>
<proteinExistence type="predicted"/>
<dbReference type="InterPro" id="IPR012297">
    <property type="entry name" value="EcoO109IR_cat_dom_sf"/>
</dbReference>
<dbReference type="SUPFAM" id="SSF52980">
    <property type="entry name" value="Restriction endonuclease-like"/>
    <property type="match status" value="1"/>
</dbReference>
<keyword evidence="3" id="KW-1185">Reference proteome</keyword>